<accession>E9E269</accession>
<dbReference type="OrthoDB" id="2014201at2759"/>
<dbReference type="Proteomes" id="UP000002499">
    <property type="component" value="Unassembled WGS sequence"/>
</dbReference>
<dbReference type="GeneID" id="19248278"/>
<keyword evidence="2" id="KW-1185">Reference proteome</keyword>
<name>E9E269_METAQ</name>
<sequence length="353" mass="39675">MDNGPSPSHDVNPHDNIPLFTPSTLKRRGIASWNHFVPYTMVVPPVIHSDKAWVTLITNESYLPGLLTLNHSLRTVKSAYPLVALYTPSLPSSCLAAFSRRGIPSIPVPYIAPRSGKKYLEDARFNDCWTKLVAFSLTQFSRIVQLDSDMLVLKNMDELMDLALDPVSLSESGSETSKRVFACGHACVCNPLKKPHYPSTWVPANCAFTHQHGNPDLAQVEGADPAQSLGDLNSGLLVINPSRVLFEQIIEHMDAHGETYAFPDQDLLADLYRGRWVPLPYVYNALKTMRNADVHGAIWRDTEVKNVHYILSPKPWAELDEQGQWKGESEIHGWWAEANRRRLEKEKEEGILD</sequence>
<dbReference type="EMBL" id="GL698494">
    <property type="protein sequence ID" value="EFY89985.1"/>
    <property type="molecule type" value="Genomic_DNA"/>
</dbReference>
<keyword evidence="1" id="KW-0808">Transferase</keyword>
<reference evidence="1 2" key="1">
    <citation type="journal article" date="2011" name="PLoS Genet.">
        <title>Genome sequencing and comparative transcriptomics of the model entomopathogenic fungi Metarhizium anisopliae and M. acridum.</title>
        <authorList>
            <person name="Gao Q."/>
            <person name="Jin K."/>
            <person name="Ying S.H."/>
            <person name="Zhang Y."/>
            <person name="Xiao G."/>
            <person name="Shang Y."/>
            <person name="Duan Z."/>
            <person name="Hu X."/>
            <person name="Xie X.Q."/>
            <person name="Zhou G."/>
            <person name="Peng G."/>
            <person name="Luo Z."/>
            <person name="Huang W."/>
            <person name="Wang B."/>
            <person name="Fang W."/>
            <person name="Wang S."/>
            <person name="Zhong Y."/>
            <person name="Ma L.J."/>
            <person name="St Leger R.J."/>
            <person name="Zhao G.P."/>
            <person name="Pei Y."/>
            <person name="Feng M.G."/>
            <person name="Xia Y."/>
            <person name="Wang C."/>
        </authorList>
    </citation>
    <scope>NUCLEOTIDE SEQUENCE [LARGE SCALE GENOMIC DNA]</scope>
    <source>
        <strain evidence="1 2">CQMa 102</strain>
    </source>
</reference>
<organism evidence="2">
    <name type="scientific">Metarhizium acridum (strain CQMa 102)</name>
    <dbReference type="NCBI Taxonomy" id="655827"/>
    <lineage>
        <taxon>Eukaryota</taxon>
        <taxon>Fungi</taxon>
        <taxon>Dikarya</taxon>
        <taxon>Ascomycota</taxon>
        <taxon>Pezizomycotina</taxon>
        <taxon>Sordariomycetes</taxon>
        <taxon>Hypocreomycetidae</taxon>
        <taxon>Hypocreales</taxon>
        <taxon>Clavicipitaceae</taxon>
        <taxon>Metarhizium</taxon>
    </lineage>
</organism>
<dbReference type="HOGENOM" id="CLU_049943_0_0_1"/>
<dbReference type="OMA" id="DWIAAAH"/>
<evidence type="ECO:0000313" key="2">
    <source>
        <dbReference type="Proteomes" id="UP000002499"/>
    </source>
</evidence>
<dbReference type="InParanoid" id="E9E269"/>
<dbReference type="GO" id="GO:0016757">
    <property type="term" value="F:glycosyltransferase activity"/>
    <property type="evidence" value="ECO:0007669"/>
    <property type="project" value="InterPro"/>
</dbReference>
<gene>
    <name evidence="1" type="ORF">MAC_03967</name>
</gene>
<proteinExistence type="predicted"/>
<evidence type="ECO:0000313" key="1">
    <source>
        <dbReference type="EMBL" id="EFY89985.1"/>
    </source>
</evidence>
<dbReference type="Pfam" id="PF01501">
    <property type="entry name" value="Glyco_transf_8"/>
    <property type="match status" value="1"/>
</dbReference>
<dbReference type="KEGG" id="maw:19248278"/>
<dbReference type="eggNOG" id="KOG1950">
    <property type="taxonomic scope" value="Eukaryota"/>
</dbReference>
<dbReference type="PANTHER" id="PTHR11183">
    <property type="entry name" value="GLYCOGENIN SUBFAMILY MEMBER"/>
    <property type="match status" value="1"/>
</dbReference>
<dbReference type="InterPro" id="IPR002495">
    <property type="entry name" value="Glyco_trans_8"/>
</dbReference>
<dbReference type="InterPro" id="IPR029044">
    <property type="entry name" value="Nucleotide-diphossugar_trans"/>
</dbReference>
<dbReference type="InterPro" id="IPR050587">
    <property type="entry name" value="GNT1/Glycosyltrans_8"/>
</dbReference>
<dbReference type="SUPFAM" id="SSF53448">
    <property type="entry name" value="Nucleotide-diphospho-sugar transferases"/>
    <property type="match status" value="1"/>
</dbReference>
<dbReference type="STRING" id="655827.E9E269"/>
<dbReference type="CDD" id="cd02537">
    <property type="entry name" value="GT8_Glycogenin"/>
    <property type="match status" value="1"/>
</dbReference>
<dbReference type="AlphaFoldDB" id="E9E269"/>
<dbReference type="Gene3D" id="3.90.550.10">
    <property type="entry name" value="Spore Coat Polysaccharide Biosynthesis Protein SpsA, Chain A"/>
    <property type="match status" value="1"/>
</dbReference>
<protein>
    <submittedName>
        <fullName evidence="1">Glycosyl transferase family protein</fullName>
    </submittedName>
</protein>